<reference evidence="1 2" key="1">
    <citation type="journal article" date="2007" name="PLoS Genet.">
        <title>Patterns and implications of gene gain and loss in the evolution of Prochlorococcus.</title>
        <authorList>
            <person name="Kettler G.C."/>
            <person name="Martiny A.C."/>
            <person name="Huang K."/>
            <person name="Zucker J."/>
            <person name="Coleman M.L."/>
            <person name="Rodrigue S."/>
            <person name="Chen F."/>
            <person name="Lapidus A."/>
            <person name="Ferriera S."/>
            <person name="Johnson J."/>
            <person name="Steglich C."/>
            <person name="Church G.M."/>
            <person name="Richardson P."/>
            <person name="Chisholm S.W."/>
        </authorList>
    </citation>
    <scope>NUCLEOTIDE SEQUENCE [LARGE SCALE GENOMIC DNA]</scope>
    <source>
        <strain evidence="1 2">MIT 9215</strain>
    </source>
</reference>
<dbReference type="EMBL" id="CP000825">
    <property type="protein sequence ID" value="ABV50260.1"/>
    <property type="molecule type" value="Genomic_DNA"/>
</dbReference>
<dbReference type="Proteomes" id="UP000002014">
    <property type="component" value="Chromosome"/>
</dbReference>
<evidence type="ECO:0008006" key="3">
    <source>
        <dbReference type="Google" id="ProtNLM"/>
    </source>
</evidence>
<dbReference type="eggNOG" id="COG3222">
    <property type="taxonomic scope" value="Bacteria"/>
</dbReference>
<dbReference type="NCBIfam" id="TIGR04282">
    <property type="entry name" value="glyco_like_cofC"/>
    <property type="match status" value="1"/>
</dbReference>
<protein>
    <recommendedName>
        <fullName evidence="3">Glycosyltransferase</fullName>
    </recommendedName>
</protein>
<gene>
    <name evidence="1" type="ordered locus">P9215_06451</name>
</gene>
<accession>A8G3S9</accession>
<dbReference type="STRING" id="93060.P9215_06451"/>
<dbReference type="AlphaFoldDB" id="A8G3S9"/>
<dbReference type="InterPro" id="IPR029044">
    <property type="entry name" value="Nucleotide-diphossugar_trans"/>
</dbReference>
<dbReference type="Gene3D" id="3.90.550.10">
    <property type="entry name" value="Spore Coat Polysaccharide Biosynthesis Protein SpsA, Chain A"/>
    <property type="match status" value="1"/>
</dbReference>
<evidence type="ECO:0000313" key="1">
    <source>
        <dbReference type="EMBL" id="ABV50260.1"/>
    </source>
</evidence>
<organism evidence="1 2">
    <name type="scientific">Prochlorococcus marinus (strain MIT 9215)</name>
    <dbReference type="NCBI Taxonomy" id="93060"/>
    <lineage>
        <taxon>Bacteria</taxon>
        <taxon>Bacillati</taxon>
        <taxon>Cyanobacteriota</taxon>
        <taxon>Cyanophyceae</taxon>
        <taxon>Synechococcales</taxon>
        <taxon>Prochlorococcaceae</taxon>
        <taxon>Prochlorococcus</taxon>
    </lineage>
</organism>
<dbReference type="SUPFAM" id="SSF53448">
    <property type="entry name" value="Nucleotide-diphospho-sugar transferases"/>
    <property type="match status" value="1"/>
</dbReference>
<dbReference type="HOGENOM" id="CLU_075662_2_0_3"/>
<name>A8G3S9_PROM2</name>
<dbReference type="InterPro" id="IPR018641">
    <property type="entry name" value="Trfase_1_rSAM/seldom-assoc"/>
</dbReference>
<dbReference type="KEGG" id="pmh:P9215_06451"/>
<dbReference type="PANTHER" id="PTHR36529">
    <property type="entry name" value="SLL1095 PROTEIN"/>
    <property type="match status" value="1"/>
</dbReference>
<evidence type="ECO:0000313" key="2">
    <source>
        <dbReference type="Proteomes" id="UP000002014"/>
    </source>
</evidence>
<dbReference type="PANTHER" id="PTHR36529:SF1">
    <property type="entry name" value="GLYCOSYLTRANSFERASE"/>
    <property type="match status" value="1"/>
</dbReference>
<sequence>MDKALLVIMAKWHGFGRCKTRLSKDIGKSNSAKVQSVMTKHTISVAKFLQENKLIEISFAISGLGEGNCRRWSRELGIKKFNLQGKGCLGEKMKRQIIINKKFCIRHKIKNIIFIGTDLPDLCHQDLFNTLKELQQNDLILGPSNDGGYWLIGLSEKIMSSHIYLPFINIKWGTENVLQNTIDNFALTKMKYKFLEKKIDIDTISDIDNRK</sequence>
<proteinExistence type="predicted"/>
<dbReference type="Pfam" id="PF09837">
    <property type="entry name" value="DUF2064"/>
    <property type="match status" value="1"/>
</dbReference>